<keyword evidence="3 4" id="KW-0067">ATP-binding</keyword>
<evidence type="ECO:0000259" key="5">
    <source>
        <dbReference type="PROSITE" id="PS50975"/>
    </source>
</evidence>
<dbReference type="GO" id="GO:0016874">
    <property type="term" value="F:ligase activity"/>
    <property type="evidence" value="ECO:0007669"/>
    <property type="project" value="UniProtKB-KW"/>
</dbReference>
<dbReference type="GO" id="GO:0005524">
    <property type="term" value="F:ATP binding"/>
    <property type="evidence" value="ECO:0007669"/>
    <property type="project" value="UniProtKB-UniRule"/>
</dbReference>
<evidence type="ECO:0000313" key="7">
    <source>
        <dbReference type="Proteomes" id="UP000198734"/>
    </source>
</evidence>
<dbReference type="GO" id="GO:0046872">
    <property type="term" value="F:metal ion binding"/>
    <property type="evidence" value="ECO:0007669"/>
    <property type="project" value="InterPro"/>
</dbReference>
<dbReference type="InterPro" id="IPR011761">
    <property type="entry name" value="ATP-grasp"/>
</dbReference>
<evidence type="ECO:0000313" key="6">
    <source>
        <dbReference type="EMBL" id="SFQ38558.1"/>
    </source>
</evidence>
<gene>
    <name evidence="6" type="ORF">SAMN05421670_1868</name>
</gene>
<evidence type="ECO:0000256" key="2">
    <source>
        <dbReference type="ARBA" id="ARBA00022741"/>
    </source>
</evidence>
<dbReference type="EMBL" id="FOXU01000002">
    <property type="protein sequence ID" value="SFQ38558.1"/>
    <property type="molecule type" value="Genomic_DNA"/>
</dbReference>
<keyword evidence="2 4" id="KW-0547">Nucleotide-binding</keyword>
<reference evidence="7" key="1">
    <citation type="submission" date="2016-10" db="EMBL/GenBank/DDBJ databases">
        <authorList>
            <person name="Varghese N."/>
            <person name="Submissions S."/>
        </authorList>
    </citation>
    <scope>NUCLEOTIDE SEQUENCE [LARGE SCALE GENOMIC DNA]</scope>
    <source>
        <strain evidence="7">DSM 11706</strain>
    </source>
</reference>
<dbReference type="AlphaFoldDB" id="A0A1I5Y2Y6"/>
<evidence type="ECO:0000256" key="3">
    <source>
        <dbReference type="ARBA" id="ARBA00022840"/>
    </source>
</evidence>
<dbReference type="PANTHER" id="PTHR43585">
    <property type="entry name" value="FUMIPYRROLE BIOSYNTHESIS PROTEIN C"/>
    <property type="match status" value="1"/>
</dbReference>
<dbReference type="STRING" id="126156.SAMN05421670_1868"/>
<accession>A0A1I5Y2Y6</accession>
<feature type="domain" description="ATP-grasp" evidence="5">
    <location>
        <begin position="112"/>
        <end position="305"/>
    </location>
</feature>
<sequence length="401" mass="45371">MKSIVFIGAYKFGTSKEALTIAKGMGYAVILFTDKHSHLDFLEVDQVIFIDNLLNEQHVMNEILVLQKIGKQICACVSFIDPYVSYAARLSTLLGLKVVSFQPLSLMENKITLRETLKHLPITPAYWIIRPEDSLQKLKCISHLPLIIKAPVSNGSKDVLMVKTPAKLTNAIQYLRDKYPNNSLLIEEFLEGSQYLVELVIQNDELKFMEVMEQDVIYNGKFIVGAYKYPAILEETLYKSLISHISTVMGELGFSNGSCHMEMKLAQNEWMLIEINPRMSGGVMNQIIEEGTGINLLKEILTIYLGEEPEFTKTRSKYVNARYITIQSRGRLLKVKGKERALEHEGVKYVYIKPVVGAVLKKPHSMGDRYACIIAVSESEGQAEEIALCAAKEIKFYLEPF</sequence>
<dbReference type="Gene3D" id="3.30.470.20">
    <property type="entry name" value="ATP-grasp fold, B domain"/>
    <property type="match status" value="1"/>
</dbReference>
<keyword evidence="1" id="KW-0436">Ligase</keyword>
<proteinExistence type="predicted"/>
<dbReference type="Pfam" id="PF18603">
    <property type="entry name" value="LAL_C2"/>
    <property type="match status" value="1"/>
</dbReference>
<dbReference type="PROSITE" id="PS50975">
    <property type="entry name" value="ATP_GRASP"/>
    <property type="match status" value="1"/>
</dbReference>
<dbReference type="SUPFAM" id="SSF56059">
    <property type="entry name" value="Glutathione synthetase ATP-binding domain-like"/>
    <property type="match status" value="1"/>
</dbReference>
<dbReference type="Pfam" id="PF13535">
    <property type="entry name" value="ATP-grasp_4"/>
    <property type="match status" value="1"/>
</dbReference>
<dbReference type="RefSeq" id="WP_175496225.1">
    <property type="nucleotide sequence ID" value="NZ_FOXU01000002.1"/>
</dbReference>
<organism evidence="6 7">
    <name type="scientific">Psychrobacillus psychrotolerans</name>
    <dbReference type="NCBI Taxonomy" id="126156"/>
    <lineage>
        <taxon>Bacteria</taxon>
        <taxon>Bacillati</taxon>
        <taxon>Bacillota</taxon>
        <taxon>Bacilli</taxon>
        <taxon>Bacillales</taxon>
        <taxon>Bacillaceae</taxon>
        <taxon>Psychrobacillus</taxon>
    </lineage>
</organism>
<dbReference type="InterPro" id="IPR040570">
    <property type="entry name" value="LAL_C2"/>
</dbReference>
<name>A0A1I5Y2Y6_9BACI</name>
<dbReference type="PANTHER" id="PTHR43585:SF2">
    <property type="entry name" value="ATP-GRASP ENZYME FSQD"/>
    <property type="match status" value="1"/>
</dbReference>
<evidence type="ECO:0000256" key="4">
    <source>
        <dbReference type="PROSITE-ProRule" id="PRU00409"/>
    </source>
</evidence>
<dbReference type="Proteomes" id="UP000198734">
    <property type="component" value="Unassembled WGS sequence"/>
</dbReference>
<keyword evidence="7" id="KW-1185">Reference proteome</keyword>
<dbReference type="InterPro" id="IPR052032">
    <property type="entry name" value="ATP-dep_AA_Ligase"/>
</dbReference>
<evidence type="ECO:0000256" key="1">
    <source>
        <dbReference type="ARBA" id="ARBA00022598"/>
    </source>
</evidence>
<protein>
    <submittedName>
        <fullName evidence="6">ATP-grasp domain-containing protein</fullName>
    </submittedName>
</protein>